<feature type="transmembrane region" description="Helical" evidence="10">
    <location>
        <begin position="208"/>
        <end position="226"/>
    </location>
</feature>
<dbReference type="RefSeq" id="XP_013413634.1">
    <property type="nucleotide sequence ID" value="XM_013558180.1"/>
</dbReference>
<keyword evidence="7 9" id="KW-0675">Receptor</keyword>
<proteinExistence type="inferred from homology"/>
<dbReference type="RefSeq" id="XP_013413635.1">
    <property type="nucleotide sequence ID" value="XM_013558181.1"/>
</dbReference>
<dbReference type="PANTHER" id="PTHR24248">
    <property type="entry name" value="ADRENERGIC RECEPTOR-RELATED G-PROTEIN COUPLED RECEPTOR"/>
    <property type="match status" value="1"/>
</dbReference>
<dbReference type="InterPro" id="IPR000276">
    <property type="entry name" value="GPCR_Rhodpsn"/>
</dbReference>
<evidence type="ECO:0000313" key="13">
    <source>
        <dbReference type="RefSeq" id="XP_013413634.1"/>
    </source>
</evidence>
<keyword evidence="12" id="KW-1185">Reference proteome</keyword>
<dbReference type="InterPro" id="IPR017452">
    <property type="entry name" value="GPCR_Rhodpsn_7TM"/>
</dbReference>
<dbReference type="Gene3D" id="1.20.1070.10">
    <property type="entry name" value="Rhodopsin 7-helix transmembrane proteins"/>
    <property type="match status" value="1"/>
</dbReference>
<evidence type="ECO:0000256" key="4">
    <source>
        <dbReference type="ARBA" id="ARBA00022989"/>
    </source>
</evidence>
<name>A0A1S3JTE3_LINAN</name>
<feature type="transmembrane region" description="Helical" evidence="10">
    <location>
        <begin position="298"/>
        <end position="316"/>
    </location>
</feature>
<feature type="transmembrane region" description="Helical" evidence="10">
    <location>
        <begin position="71"/>
        <end position="95"/>
    </location>
</feature>
<dbReference type="Proteomes" id="UP000085678">
    <property type="component" value="Unplaced"/>
</dbReference>
<dbReference type="GeneID" id="106175981"/>
<dbReference type="KEGG" id="lak:106175981"/>
<evidence type="ECO:0000256" key="10">
    <source>
        <dbReference type="SAM" id="Phobius"/>
    </source>
</evidence>
<dbReference type="PANTHER" id="PTHR24248:SF163">
    <property type="entry name" value="HISTAMINE H2 RECEPTOR-LIKE"/>
    <property type="match status" value="1"/>
</dbReference>
<dbReference type="GO" id="GO:0043410">
    <property type="term" value="P:positive regulation of MAPK cascade"/>
    <property type="evidence" value="ECO:0007669"/>
    <property type="project" value="TreeGrafter"/>
</dbReference>
<feature type="transmembrane region" description="Helical" evidence="10">
    <location>
        <begin position="107"/>
        <end position="128"/>
    </location>
</feature>
<comment type="similarity">
    <text evidence="9">Belongs to the G-protein coupled receptor 1 family.</text>
</comment>
<dbReference type="SUPFAM" id="SSF81321">
    <property type="entry name" value="Family A G protein-coupled receptor-like"/>
    <property type="match status" value="1"/>
</dbReference>
<evidence type="ECO:0000313" key="12">
    <source>
        <dbReference type="Proteomes" id="UP000085678"/>
    </source>
</evidence>
<dbReference type="OrthoDB" id="5859976at2759"/>
<dbReference type="PROSITE" id="PS50262">
    <property type="entry name" value="G_PROTEIN_RECEP_F1_2"/>
    <property type="match status" value="1"/>
</dbReference>
<reference evidence="13 14" key="1">
    <citation type="submission" date="2025-04" db="UniProtKB">
        <authorList>
            <consortium name="RefSeq"/>
        </authorList>
    </citation>
    <scope>IDENTIFICATION</scope>
    <source>
        <tissue evidence="13 14">Gonads</tissue>
    </source>
</reference>
<keyword evidence="2" id="KW-1003">Cell membrane</keyword>
<evidence type="ECO:0000313" key="14">
    <source>
        <dbReference type="RefSeq" id="XP_013413635.1"/>
    </source>
</evidence>
<evidence type="ECO:0000256" key="9">
    <source>
        <dbReference type="RuleBase" id="RU000688"/>
    </source>
</evidence>
<dbReference type="AlphaFoldDB" id="A0A1S3JTE3"/>
<evidence type="ECO:0000259" key="11">
    <source>
        <dbReference type="PROSITE" id="PS50262"/>
    </source>
</evidence>
<dbReference type="GO" id="GO:0005886">
    <property type="term" value="C:plasma membrane"/>
    <property type="evidence" value="ECO:0007669"/>
    <property type="project" value="UniProtKB-SubCell"/>
</dbReference>
<evidence type="ECO:0000256" key="1">
    <source>
        <dbReference type="ARBA" id="ARBA00004651"/>
    </source>
</evidence>
<comment type="subcellular location">
    <subcellularLocation>
        <location evidence="1">Cell membrane</location>
        <topology evidence="1">Multi-pass membrane protein</topology>
    </subcellularLocation>
</comment>
<dbReference type="PRINTS" id="PR00237">
    <property type="entry name" value="GPCRRHODOPSN"/>
</dbReference>
<feature type="domain" description="G-protein coupled receptors family 1 profile" evidence="11">
    <location>
        <begin position="49"/>
        <end position="313"/>
    </location>
</feature>
<sequence>MNNSSLEIMTTSSPTLLPSSGGLVTNRSLPETVIYGILLGVLIVLTILGNVMVLASFVLEKRLRILVNYPIISLALGDLLLGLLVLPFSALLTATQHFPFGAIWCNIYISFDVMLCKASIWNVTAISVDRYIAVTWPLRYRQHISHKKVFAVLLAIWFVAAITAFVPIYMGWNTADGLVQNLGQAEAPSCHLAVENLAYSVTLSLTDFIIPLILLLFTYVQVLVIARRQAQLIQTPRIAFNSHANGPELPTLNTKELRATIMLSAVIATFLLCWILYMVTFIIKPFIPHLDNDLDLTALWLGYLNSTANPFVYAVAHPKFRRTFMRILCPKWLCKCAKHQRNSDSPDSNFNAQNARLCGPETSMIDVACISFQS</sequence>
<dbReference type="PROSITE" id="PS00237">
    <property type="entry name" value="G_PROTEIN_RECEP_F1_1"/>
    <property type="match status" value="1"/>
</dbReference>
<dbReference type="STRING" id="7574.A0A1S3JTE3"/>
<keyword evidence="6 10" id="KW-0472">Membrane</keyword>
<feature type="transmembrane region" description="Helical" evidence="10">
    <location>
        <begin position="33"/>
        <end position="59"/>
    </location>
</feature>
<feature type="transmembrane region" description="Helical" evidence="10">
    <location>
        <begin position="261"/>
        <end position="283"/>
    </location>
</feature>
<keyword evidence="8 9" id="KW-0807">Transducer</keyword>
<dbReference type="Pfam" id="PF00001">
    <property type="entry name" value="7tm_1"/>
    <property type="match status" value="1"/>
</dbReference>
<evidence type="ECO:0000256" key="3">
    <source>
        <dbReference type="ARBA" id="ARBA00022692"/>
    </source>
</evidence>
<evidence type="ECO:0000256" key="6">
    <source>
        <dbReference type="ARBA" id="ARBA00023136"/>
    </source>
</evidence>
<gene>
    <name evidence="13 14" type="primary">LOC106175981</name>
</gene>
<evidence type="ECO:0000256" key="5">
    <source>
        <dbReference type="ARBA" id="ARBA00023040"/>
    </source>
</evidence>
<protein>
    <submittedName>
        <fullName evidence="13 14">D(2) dopamine receptor-like</fullName>
    </submittedName>
</protein>
<feature type="transmembrane region" description="Helical" evidence="10">
    <location>
        <begin position="149"/>
        <end position="172"/>
    </location>
</feature>
<evidence type="ECO:0000256" key="7">
    <source>
        <dbReference type="ARBA" id="ARBA00023170"/>
    </source>
</evidence>
<organism evidence="12 14">
    <name type="scientific">Lingula anatina</name>
    <name type="common">Brachiopod</name>
    <name type="synonym">Lingula unguis</name>
    <dbReference type="NCBI Taxonomy" id="7574"/>
    <lineage>
        <taxon>Eukaryota</taxon>
        <taxon>Metazoa</taxon>
        <taxon>Spiralia</taxon>
        <taxon>Lophotrochozoa</taxon>
        <taxon>Brachiopoda</taxon>
        <taxon>Linguliformea</taxon>
        <taxon>Lingulata</taxon>
        <taxon>Lingulida</taxon>
        <taxon>Linguloidea</taxon>
        <taxon>Lingulidae</taxon>
        <taxon>Lingula</taxon>
    </lineage>
</organism>
<evidence type="ECO:0000256" key="8">
    <source>
        <dbReference type="ARBA" id="ARBA00023224"/>
    </source>
</evidence>
<keyword evidence="4 10" id="KW-1133">Transmembrane helix</keyword>
<accession>A0A1S3JTE3</accession>
<dbReference type="GO" id="GO:0004930">
    <property type="term" value="F:G protein-coupled receptor activity"/>
    <property type="evidence" value="ECO:0007669"/>
    <property type="project" value="UniProtKB-KW"/>
</dbReference>
<keyword evidence="5 9" id="KW-0297">G-protein coupled receptor</keyword>
<keyword evidence="3 9" id="KW-0812">Transmembrane</keyword>
<evidence type="ECO:0000256" key="2">
    <source>
        <dbReference type="ARBA" id="ARBA00022475"/>
    </source>
</evidence>
<dbReference type="SMART" id="SM01381">
    <property type="entry name" value="7TM_GPCR_Srsx"/>
    <property type="match status" value="1"/>
</dbReference>
<dbReference type="GO" id="GO:0071880">
    <property type="term" value="P:adenylate cyclase-activating adrenergic receptor signaling pathway"/>
    <property type="evidence" value="ECO:0007669"/>
    <property type="project" value="TreeGrafter"/>
</dbReference>